<evidence type="ECO:0000256" key="1">
    <source>
        <dbReference type="ARBA" id="ARBA00004123"/>
    </source>
</evidence>
<dbReference type="Pfam" id="PF04042">
    <property type="entry name" value="DNA_pol_E_B"/>
    <property type="match status" value="1"/>
</dbReference>
<dbReference type="PANTHER" id="PTHR12708:SF0">
    <property type="entry name" value="DNA POLYMERASE EPSILON SUBUNIT 2"/>
    <property type="match status" value="1"/>
</dbReference>
<protein>
    <recommendedName>
        <fullName evidence="3">DNA polymerase epsilon subunit B</fullName>
    </recommendedName>
    <alternativeName>
        <fullName evidence="7">DNA polymerase II subunit 2</fullName>
    </alternativeName>
</protein>
<comment type="subcellular location">
    <subcellularLocation>
        <location evidence="1">Nucleus</location>
    </subcellularLocation>
</comment>
<accession>A0A061B4J5</accession>
<evidence type="ECO:0000313" key="10">
    <source>
        <dbReference type="EMBL" id="CDR41942.1"/>
    </source>
</evidence>
<keyword evidence="5" id="KW-0238">DNA-binding</keyword>
<dbReference type="GO" id="GO:0006261">
    <property type="term" value="P:DNA-templated DNA replication"/>
    <property type="evidence" value="ECO:0007669"/>
    <property type="project" value="InterPro"/>
</dbReference>
<dbReference type="GO" id="GO:0008622">
    <property type="term" value="C:epsilon DNA polymerase complex"/>
    <property type="evidence" value="ECO:0007669"/>
    <property type="project" value="InterPro"/>
</dbReference>
<evidence type="ECO:0000256" key="7">
    <source>
        <dbReference type="ARBA" id="ARBA00032930"/>
    </source>
</evidence>
<evidence type="ECO:0000256" key="3">
    <source>
        <dbReference type="ARBA" id="ARBA00016011"/>
    </source>
</evidence>
<dbReference type="InterPro" id="IPR016266">
    <property type="entry name" value="POLE2"/>
</dbReference>
<organism evidence="10">
    <name type="scientific">Cyberlindnera fabianii</name>
    <name type="common">Yeast</name>
    <name type="synonym">Hansenula fabianii</name>
    <dbReference type="NCBI Taxonomy" id="36022"/>
    <lineage>
        <taxon>Eukaryota</taxon>
        <taxon>Fungi</taxon>
        <taxon>Dikarya</taxon>
        <taxon>Ascomycota</taxon>
        <taxon>Saccharomycotina</taxon>
        <taxon>Saccharomycetes</taxon>
        <taxon>Phaffomycetales</taxon>
        <taxon>Phaffomycetaceae</taxon>
        <taxon>Cyberlindnera</taxon>
    </lineage>
</organism>
<dbReference type="EMBL" id="LK052893">
    <property type="protein sequence ID" value="CDR41942.1"/>
    <property type="molecule type" value="Genomic_DNA"/>
</dbReference>
<comment type="similarity">
    <text evidence="2">Belongs to the DNA polymerase epsilon subunit B family.</text>
</comment>
<evidence type="ECO:0000256" key="8">
    <source>
        <dbReference type="SAM" id="MobiDB-lite"/>
    </source>
</evidence>
<evidence type="ECO:0000256" key="5">
    <source>
        <dbReference type="ARBA" id="ARBA00023125"/>
    </source>
</evidence>
<dbReference type="OrthoDB" id="10254730at2759"/>
<reference evidence="10" key="1">
    <citation type="journal article" date="2014" name="Genome Announc.">
        <title>Genome sequence of the yeast Cyberlindnera fabianii (Hansenula fabianii).</title>
        <authorList>
            <person name="Freel K.C."/>
            <person name="Sarilar V."/>
            <person name="Neuveglise C."/>
            <person name="Devillers H."/>
            <person name="Friedrich A."/>
            <person name="Schacherer J."/>
        </authorList>
    </citation>
    <scope>NUCLEOTIDE SEQUENCE</scope>
    <source>
        <strain evidence="10">YJS4271</strain>
    </source>
</reference>
<feature type="region of interest" description="Disordered" evidence="8">
    <location>
        <begin position="133"/>
        <end position="155"/>
    </location>
</feature>
<feature type="region of interest" description="Disordered" evidence="8">
    <location>
        <begin position="524"/>
        <end position="547"/>
    </location>
</feature>
<evidence type="ECO:0000256" key="2">
    <source>
        <dbReference type="ARBA" id="ARBA00009560"/>
    </source>
</evidence>
<keyword evidence="4" id="KW-0235">DNA replication</keyword>
<gene>
    <name evidence="10" type="ORF">CYFA0S_08e01838g</name>
</gene>
<sequence>MESSQPVVLPIRLLPSNLRPLAYRILSKKHGLNIKSDALKTLADFIGPKFGSDWKAAKSQMFIEEVARLWKEQERGIFIDAEGLDDILKDLEALESKNLKDTHQVSMDSFLKAKQKTDISPRVDNQDAVMADVPPSEDERTTVTQTSPATSVTPPPMRETFDWREYFKLISAYEQPLFDYNSQRKQYEQSKTSISTFSGANIEDSVHLHRRRYHIVRDRLLRNENFQSGALNPYASFATTESNGTITQIKNLLGRNNQQFLLLGMLTLVNNNWHLEDPSDSIQLNLDQTEPNDGLYYTQGNIVLCDGVYSGGVFYVTGMGHPPAEKRAETLEAIGNIDFLGIHANMRIDRELHTRLKLLEREYDHKMVILGSDCFLDDFRTLEAINRLFTKLSELEDSVPITIVFNGSFSSIPLPSAEYKGLFDSLAEVLEKHPVIAGNVSLVFVPGENDHWQTPVWPKQRIPKLFGSRLSRVARSVQWASNPARMVYLSQEIVLARDDISARFRRNSVVFPLLEAKEEQKYEDNGDEEIVNLSDNDTEDQPPTLKKKSQIDRLGNLPTRVSEARKLVKTILDQGHISPFTKNLKPVVWHLDHTLHLSPLPNVFIISDPTSPAFDVTYHGCKCLNAGAFIEKRKMNYIEYGLNNKRAEIKELYF</sequence>
<feature type="compositionally biased region" description="Polar residues" evidence="8">
    <location>
        <begin position="142"/>
        <end position="152"/>
    </location>
</feature>
<dbReference type="GO" id="GO:0003677">
    <property type="term" value="F:DNA binding"/>
    <property type="evidence" value="ECO:0007669"/>
    <property type="project" value="UniProtKB-KW"/>
</dbReference>
<dbReference type="PhylomeDB" id="A0A061B4J5"/>
<feature type="compositionally biased region" description="Acidic residues" evidence="8">
    <location>
        <begin position="525"/>
        <end position="540"/>
    </location>
</feature>
<evidence type="ECO:0000259" key="9">
    <source>
        <dbReference type="Pfam" id="PF04042"/>
    </source>
</evidence>
<dbReference type="VEuPathDB" id="FungiDB:BON22_4887"/>
<evidence type="ECO:0000256" key="6">
    <source>
        <dbReference type="ARBA" id="ARBA00023242"/>
    </source>
</evidence>
<dbReference type="GO" id="GO:0042276">
    <property type="term" value="P:error-prone translesion synthesis"/>
    <property type="evidence" value="ECO:0007669"/>
    <property type="project" value="TreeGrafter"/>
</dbReference>
<feature type="domain" description="DNA polymerase alpha/delta/epsilon subunit B" evidence="9">
    <location>
        <begin position="368"/>
        <end position="615"/>
    </location>
</feature>
<evidence type="ECO:0000256" key="4">
    <source>
        <dbReference type="ARBA" id="ARBA00022705"/>
    </source>
</evidence>
<name>A0A061B4J5_CYBFA</name>
<proteinExistence type="inferred from homology"/>
<dbReference type="InterPro" id="IPR007185">
    <property type="entry name" value="DNA_pol_a/d/e_bsu"/>
</dbReference>
<dbReference type="AlphaFoldDB" id="A0A061B4J5"/>
<dbReference type="PANTHER" id="PTHR12708">
    <property type="entry name" value="DNA POLYMERASE EPSILON SUBUNIT B"/>
    <property type="match status" value="1"/>
</dbReference>
<keyword evidence="6" id="KW-0539">Nucleus</keyword>